<evidence type="ECO:0000256" key="2">
    <source>
        <dbReference type="ARBA" id="ARBA00023125"/>
    </source>
</evidence>
<protein>
    <submittedName>
        <fullName evidence="5">Type I restriction enzyme M protein</fullName>
    </submittedName>
</protein>
<accession>A0A450YA43</accession>
<dbReference type="Gene3D" id="3.90.220.20">
    <property type="entry name" value="DNA methylase specificity domains"/>
    <property type="match status" value="2"/>
</dbReference>
<dbReference type="InterPro" id="IPR052021">
    <property type="entry name" value="Type-I_RS_S_subunit"/>
</dbReference>
<gene>
    <name evidence="5" type="ORF">BECKTC1821E_GA0114239_100258</name>
</gene>
<evidence type="ECO:0000256" key="4">
    <source>
        <dbReference type="SAM" id="MobiDB-lite"/>
    </source>
</evidence>
<dbReference type="GO" id="GO:0003677">
    <property type="term" value="F:DNA binding"/>
    <property type="evidence" value="ECO:0007669"/>
    <property type="project" value="UniProtKB-KW"/>
</dbReference>
<dbReference type="PANTHER" id="PTHR30408">
    <property type="entry name" value="TYPE-1 RESTRICTION ENZYME ECOKI SPECIFICITY PROTEIN"/>
    <property type="match status" value="1"/>
</dbReference>
<reference evidence="5" key="1">
    <citation type="submission" date="2019-02" db="EMBL/GenBank/DDBJ databases">
        <authorList>
            <person name="Gruber-Vodicka R. H."/>
            <person name="Seah K. B. B."/>
        </authorList>
    </citation>
    <scope>NUCLEOTIDE SEQUENCE</scope>
    <source>
        <strain evidence="5">BECK_BZ125</strain>
    </source>
</reference>
<feature type="region of interest" description="Disordered" evidence="4">
    <location>
        <begin position="457"/>
        <end position="502"/>
    </location>
</feature>
<keyword evidence="2" id="KW-0238">DNA-binding</keyword>
<dbReference type="PANTHER" id="PTHR30408:SF12">
    <property type="entry name" value="TYPE I RESTRICTION ENZYME MJAVIII SPECIFICITY SUBUNIT"/>
    <property type="match status" value="1"/>
</dbReference>
<sequence length="502" mass="56201">MGGWSIVNFSAAYAHDRFSAEYWRPEYLEPLKKRVPWIPLGDVLQSVQYGISREMNEDQFGVPCFRMNEMDSVFLSVPKKHMIVDAKEISQYQLKRGDVLFNRTNSLHFVGRTGFCDQNTSAVFASYLMRLIPDTSRLLPEYLVIYLNTDTGIGQVKRRAMESINQANVSGSEVKLVSIPLFPIAWQEKISTLVHNASQKRGEARTFYAKAQSLLESALGLDKLDLAPRLFYERPYADVETAGRCDAEYFQPAHEAVIECCKQYKHGWISLDDLMASITNGVECREFVEDGVPYLRVGDIDGLLLKPSEAKQIARADADTLRPKIALEPGDIVMVRSGSIGQTAVISDNTRDSILSSHLIRLRQTKPMRVRPLCLALMLSSLIGVEQTKKHNNGAIVPEVSQSAVRQFIVPLLHNGLQNDIEKHIQASHDAAKEAQRLLDEAKRMVEEAILGYAEYPRKASTLEQHQRPPPDSRPNATHPAVPGPSSSPRIPAKSGSIRPPR</sequence>
<dbReference type="AlphaFoldDB" id="A0A450YA43"/>
<proteinExistence type="predicted"/>
<evidence type="ECO:0000256" key="1">
    <source>
        <dbReference type="ARBA" id="ARBA00022747"/>
    </source>
</evidence>
<dbReference type="SUPFAM" id="SSF116734">
    <property type="entry name" value="DNA methylase specificity domain"/>
    <property type="match status" value="2"/>
</dbReference>
<name>A0A450YA43_9GAMM</name>
<keyword evidence="1" id="KW-0680">Restriction system</keyword>
<organism evidence="5">
    <name type="scientific">Candidatus Kentrum sp. TC</name>
    <dbReference type="NCBI Taxonomy" id="2126339"/>
    <lineage>
        <taxon>Bacteria</taxon>
        <taxon>Pseudomonadati</taxon>
        <taxon>Pseudomonadota</taxon>
        <taxon>Gammaproteobacteria</taxon>
        <taxon>Candidatus Kentrum</taxon>
    </lineage>
</organism>
<dbReference type="CDD" id="cd17524">
    <property type="entry name" value="RMtype1_S_EcoUTORF5051P-TRD2-CR2_like"/>
    <property type="match status" value="1"/>
</dbReference>
<dbReference type="GO" id="GO:0009307">
    <property type="term" value="P:DNA restriction-modification system"/>
    <property type="evidence" value="ECO:0007669"/>
    <property type="project" value="UniProtKB-KW"/>
</dbReference>
<evidence type="ECO:0000256" key="3">
    <source>
        <dbReference type="SAM" id="Coils"/>
    </source>
</evidence>
<feature type="coiled-coil region" evidence="3">
    <location>
        <begin position="425"/>
        <end position="452"/>
    </location>
</feature>
<keyword evidence="3" id="KW-0175">Coiled coil</keyword>
<evidence type="ECO:0000313" key="5">
    <source>
        <dbReference type="EMBL" id="VFK38363.1"/>
    </source>
</evidence>
<dbReference type="InterPro" id="IPR044946">
    <property type="entry name" value="Restrct_endonuc_typeI_TRD_sf"/>
</dbReference>
<dbReference type="EMBL" id="CAADFT010000002">
    <property type="protein sequence ID" value="VFK38363.1"/>
    <property type="molecule type" value="Genomic_DNA"/>
</dbReference>